<evidence type="ECO:0000256" key="1">
    <source>
        <dbReference type="SAM" id="MobiDB-lite"/>
    </source>
</evidence>
<organism evidence="3 4">
    <name type="scientific">Candidatus Anaerotruncus excrementipullorum</name>
    <dbReference type="NCBI Taxonomy" id="2838465"/>
    <lineage>
        <taxon>Bacteria</taxon>
        <taxon>Bacillati</taxon>
        <taxon>Bacillota</taxon>
        <taxon>Clostridia</taxon>
        <taxon>Eubacteriales</taxon>
        <taxon>Oscillospiraceae</taxon>
        <taxon>Anaerotruncus</taxon>
    </lineage>
</organism>
<dbReference type="EMBL" id="DXES01000121">
    <property type="protein sequence ID" value="HIX65690.1"/>
    <property type="molecule type" value="Genomic_DNA"/>
</dbReference>
<gene>
    <name evidence="3" type="ORF">H9736_05515</name>
</gene>
<feature type="signal peptide" evidence="2">
    <location>
        <begin position="1"/>
        <end position="22"/>
    </location>
</feature>
<feature type="compositionally biased region" description="Low complexity" evidence="1">
    <location>
        <begin position="54"/>
        <end position="66"/>
    </location>
</feature>
<sequence length="366" mass="38630">MEKKLWAAVMALLLLVEGCAMRGEPAPESSPSAPAAGTSASAEPETPESPVKEQSASSAPTADPTPESSPSPEVPQKPEQEAAPVPESQPGPSASAQFTKVEVGVDGTFAYGVFALDSEGDLCFYTGDGAGTPVATQVRDFSATASGFYVLQENGDLYFSETGNYQEDQPLTLLYRNSDARRISDSVLTLADGSLLSYNGETSSWDPVDVEAVQVDAGYFGAAVIDAGGVLWRLDRESGALTQIAEDVIHCSYADRNKVYYSDDLWYVTADNTLHLYQTQPQAEAAAFPEEVSAVSGCYGQYLVVLTDGSTLYGGLDAAPADAGVESRAVDLFGIYCAILDGSGEIRFGTLQPGQGLEETLWVAHP</sequence>
<evidence type="ECO:0000313" key="4">
    <source>
        <dbReference type="Proteomes" id="UP000886800"/>
    </source>
</evidence>
<dbReference type="Proteomes" id="UP000886800">
    <property type="component" value="Unassembled WGS sequence"/>
</dbReference>
<accession>A0A9D1WTD9</accession>
<feature type="chain" id="PRO_5039569225" description="DUF5050 domain-containing protein" evidence="2">
    <location>
        <begin position="23"/>
        <end position="366"/>
    </location>
</feature>
<keyword evidence="2" id="KW-0732">Signal</keyword>
<reference evidence="3" key="1">
    <citation type="journal article" date="2021" name="PeerJ">
        <title>Extensive microbial diversity within the chicken gut microbiome revealed by metagenomics and culture.</title>
        <authorList>
            <person name="Gilroy R."/>
            <person name="Ravi A."/>
            <person name="Getino M."/>
            <person name="Pursley I."/>
            <person name="Horton D.L."/>
            <person name="Alikhan N.F."/>
            <person name="Baker D."/>
            <person name="Gharbi K."/>
            <person name="Hall N."/>
            <person name="Watson M."/>
            <person name="Adriaenssens E.M."/>
            <person name="Foster-Nyarko E."/>
            <person name="Jarju S."/>
            <person name="Secka A."/>
            <person name="Antonio M."/>
            <person name="Oren A."/>
            <person name="Chaudhuri R.R."/>
            <person name="La Ragione R."/>
            <person name="Hildebrand F."/>
            <person name="Pallen M.J."/>
        </authorList>
    </citation>
    <scope>NUCLEOTIDE SEQUENCE</scope>
    <source>
        <strain evidence="3">CHK188-5543</strain>
    </source>
</reference>
<comment type="caution">
    <text evidence="3">The sequence shown here is derived from an EMBL/GenBank/DDBJ whole genome shotgun (WGS) entry which is preliminary data.</text>
</comment>
<evidence type="ECO:0000313" key="3">
    <source>
        <dbReference type="EMBL" id="HIX65690.1"/>
    </source>
</evidence>
<evidence type="ECO:0008006" key="5">
    <source>
        <dbReference type="Google" id="ProtNLM"/>
    </source>
</evidence>
<feature type="region of interest" description="Disordered" evidence="1">
    <location>
        <begin position="22"/>
        <end position="95"/>
    </location>
</feature>
<proteinExistence type="predicted"/>
<evidence type="ECO:0000256" key="2">
    <source>
        <dbReference type="SAM" id="SignalP"/>
    </source>
</evidence>
<protein>
    <recommendedName>
        <fullName evidence="5">DUF5050 domain-containing protein</fullName>
    </recommendedName>
</protein>
<name>A0A9D1WTD9_9FIRM</name>
<reference evidence="3" key="2">
    <citation type="submission" date="2021-04" db="EMBL/GenBank/DDBJ databases">
        <authorList>
            <person name="Gilroy R."/>
        </authorList>
    </citation>
    <scope>NUCLEOTIDE SEQUENCE</scope>
    <source>
        <strain evidence="3">CHK188-5543</strain>
    </source>
</reference>
<feature type="compositionally biased region" description="Low complexity" evidence="1">
    <location>
        <begin position="23"/>
        <end position="44"/>
    </location>
</feature>
<dbReference type="AlphaFoldDB" id="A0A9D1WTD9"/>